<proteinExistence type="inferred from homology"/>
<evidence type="ECO:0000256" key="5">
    <source>
        <dbReference type="ARBA" id="ARBA00022824"/>
    </source>
</evidence>
<feature type="compositionally biased region" description="Basic and acidic residues" evidence="9">
    <location>
        <begin position="292"/>
        <end position="313"/>
    </location>
</feature>
<evidence type="ECO:0000256" key="1">
    <source>
        <dbReference type="ARBA" id="ARBA00003292"/>
    </source>
</evidence>
<evidence type="ECO:0000256" key="7">
    <source>
        <dbReference type="ARBA" id="ARBA00023136"/>
    </source>
</evidence>
<comment type="subcellular location">
    <subcellularLocation>
        <location evidence="2 8">Endoplasmic reticulum membrane</location>
        <topology evidence="2 8">Multi-pass membrane protein</topology>
    </subcellularLocation>
</comment>
<feature type="region of interest" description="Disordered" evidence="9">
    <location>
        <begin position="249"/>
        <end position="313"/>
    </location>
</feature>
<evidence type="ECO:0000256" key="8">
    <source>
        <dbReference type="RuleBase" id="RU363059"/>
    </source>
</evidence>
<dbReference type="InterPro" id="IPR035952">
    <property type="entry name" value="Rhomboid-like_sf"/>
</dbReference>
<evidence type="ECO:0000313" key="10">
    <source>
        <dbReference type="EMBL" id="CCO16349.1"/>
    </source>
</evidence>
<dbReference type="GO" id="GO:0006950">
    <property type="term" value="P:response to stress"/>
    <property type="evidence" value="ECO:0007669"/>
    <property type="project" value="UniProtKB-ARBA"/>
</dbReference>
<feature type="transmembrane region" description="Helical" evidence="8">
    <location>
        <begin position="167"/>
        <end position="186"/>
    </location>
</feature>
<evidence type="ECO:0000256" key="2">
    <source>
        <dbReference type="ARBA" id="ARBA00004477"/>
    </source>
</evidence>
<dbReference type="Proteomes" id="UP000198341">
    <property type="component" value="Chromosome 4"/>
</dbReference>
<dbReference type="RefSeq" id="XP_007513824.1">
    <property type="nucleotide sequence ID" value="XM_007513762.1"/>
</dbReference>
<dbReference type="PANTHER" id="PTHR11009">
    <property type="entry name" value="DER1-LIKE PROTEIN, DERLIN"/>
    <property type="match status" value="1"/>
</dbReference>
<evidence type="ECO:0000256" key="3">
    <source>
        <dbReference type="ARBA" id="ARBA00008917"/>
    </source>
</evidence>
<dbReference type="OrthoDB" id="1716531at2759"/>
<dbReference type="SUPFAM" id="SSF144091">
    <property type="entry name" value="Rhomboid-like"/>
    <property type="match status" value="1"/>
</dbReference>
<evidence type="ECO:0000256" key="9">
    <source>
        <dbReference type="SAM" id="MobiDB-lite"/>
    </source>
</evidence>
<feature type="compositionally biased region" description="Acidic residues" evidence="9">
    <location>
        <begin position="265"/>
        <end position="282"/>
    </location>
</feature>
<dbReference type="InterPro" id="IPR007599">
    <property type="entry name" value="DER1"/>
</dbReference>
<feature type="compositionally biased region" description="Basic and acidic residues" evidence="9">
    <location>
        <begin position="249"/>
        <end position="260"/>
    </location>
</feature>
<dbReference type="eggNOG" id="KOG0858">
    <property type="taxonomic scope" value="Eukaryota"/>
</dbReference>
<name>K8EEF5_9CHLO</name>
<dbReference type="GeneID" id="19016227"/>
<feature type="transmembrane region" description="Helical" evidence="8">
    <location>
        <begin position="95"/>
        <end position="128"/>
    </location>
</feature>
<feature type="transmembrane region" description="Helical" evidence="8">
    <location>
        <begin position="20"/>
        <end position="42"/>
    </location>
</feature>
<evidence type="ECO:0000256" key="6">
    <source>
        <dbReference type="ARBA" id="ARBA00022989"/>
    </source>
</evidence>
<gene>
    <name evidence="10" type="ORF">Bathy04g02020</name>
</gene>
<dbReference type="AlphaFoldDB" id="K8EEF5"/>
<evidence type="ECO:0000313" key="11">
    <source>
        <dbReference type="Proteomes" id="UP000198341"/>
    </source>
</evidence>
<accession>K8EEF5</accession>
<keyword evidence="11" id="KW-1185">Reference proteome</keyword>
<comment type="function">
    <text evidence="1">May be involved in the degradation process of specific misfolded endoplasmic reticulum (ER) luminal proteins.</text>
</comment>
<keyword evidence="5 8" id="KW-0256">Endoplasmic reticulum</keyword>
<dbReference type="EMBL" id="FO082275">
    <property type="protein sequence ID" value="CCO16349.1"/>
    <property type="molecule type" value="Genomic_DNA"/>
</dbReference>
<protein>
    <recommendedName>
        <fullName evidence="8">Derlin</fullName>
    </recommendedName>
</protein>
<feature type="transmembrane region" description="Helical" evidence="8">
    <location>
        <begin position="140"/>
        <end position="161"/>
    </location>
</feature>
<keyword evidence="4 8" id="KW-0812">Transmembrane</keyword>
<organism evidence="10 11">
    <name type="scientific">Bathycoccus prasinos</name>
    <dbReference type="NCBI Taxonomy" id="41875"/>
    <lineage>
        <taxon>Eukaryota</taxon>
        <taxon>Viridiplantae</taxon>
        <taxon>Chlorophyta</taxon>
        <taxon>Mamiellophyceae</taxon>
        <taxon>Mamiellales</taxon>
        <taxon>Bathycoccaceae</taxon>
        <taxon>Bathycoccus</taxon>
    </lineage>
</organism>
<sequence>MNLEEWYFQTPVVTRCYLTMSFLITAGCALEVISPFSVYFNSNLVFREYQLWRLITNFFFFGALGLDFVFHMFFLARYCRMLEEGTFRGKSADFFWMLAFGASLLTMIAPFVNVQFLGSSLTFMMVYVWGRKNENVNMSFLGLFSFTAPYLPWVLLAFSTFLGSSPVVDLLGCAVGHLYFFLWSVYPEMTGRRVVKTPKVVKFLFRENAGNGGSDVNIRLAGGGFGREDDEEGDERGVLRRAGVLFGQQRDEPRARRENRASSSDSDEDEEREENAADDESNDINNEGENNSLRRREIAAGAAENRRREWYDE</sequence>
<keyword evidence="6 8" id="KW-1133">Transmembrane helix</keyword>
<keyword evidence="7 8" id="KW-0472">Membrane</keyword>
<reference evidence="10 11" key="1">
    <citation type="submission" date="2011-10" db="EMBL/GenBank/DDBJ databases">
        <authorList>
            <person name="Genoscope - CEA"/>
        </authorList>
    </citation>
    <scope>NUCLEOTIDE SEQUENCE [LARGE SCALE GENOMIC DNA]</scope>
    <source>
        <strain evidence="10 11">RCC 1105</strain>
    </source>
</reference>
<comment type="similarity">
    <text evidence="3 8">Belongs to the derlin family.</text>
</comment>
<comment type="function">
    <text evidence="8">May be involved in the degradation of misfolded endoplasmic reticulum (ER) luminal proteins.</text>
</comment>
<dbReference type="STRING" id="41875.K8EEF5"/>
<dbReference type="Pfam" id="PF04511">
    <property type="entry name" value="DER1"/>
    <property type="match status" value="1"/>
</dbReference>
<dbReference type="KEGG" id="bpg:Bathy04g02020"/>
<feature type="transmembrane region" description="Helical" evidence="8">
    <location>
        <begin position="54"/>
        <end position="75"/>
    </location>
</feature>
<evidence type="ECO:0000256" key="4">
    <source>
        <dbReference type="ARBA" id="ARBA00022692"/>
    </source>
</evidence>
<dbReference type="GO" id="GO:0005789">
    <property type="term" value="C:endoplasmic reticulum membrane"/>
    <property type="evidence" value="ECO:0007669"/>
    <property type="project" value="UniProtKB-SubCell"/>
</dbReference>